<dbReference type="RefSeq" id="WP_049952243.1">
    <property type="nucleotide sequence ID" value="NZ_CP007055.1"/>
</dbReference>
<proteinExistence type="predicted"/>
<dbReference type="STRING" id="797299.HALLA_09340"/>
<dbReference type="Proteomes" id="UP000019024">
    <property type="component" value="Chromosome"/>
</dbReference>
<evidence type="ECO:0000256" key="1">
    <source>
        <dbReference type="SAM" id="Phobius"/>
    </source>
</evidence>
<keyword evidence="3" id="KW-1185">Reference proteome</keyword>
<name>W0JUA9_9EURY</name>
<dbReference type="HOGENOM" id="CLU_084673_0_0_2"/>
<accession>W0JUA9</accession>
<dbReference type="KEGG" id="hlr:HALLA_09340"/>
<evidence type="ECO:0000313" key="3">
    <source>
        <dbReference type="Proteomes" id="UP000019024"/>
    </source>
</evidence>
<reference evidence="2 3" key="1">
    <citation type="submission" date="2014-01" db="EMBL/GenBank/DDBJ databases">
        <authorList>
            <consortium name="DOE Joint Genome Institute"/>
            <person name="Anderson I."/>
            <person name="Huntemann M."/>
            <person name="Han J."/>
            <person name="Chen A."/>
            <person name="Kyrpides N."/>
            <person name="Mavromatis K."/>
            <person name="Markowitz V."/>
            <person name="Palaniappan K."/>
            <person name="Ivanova N."/>
            <person name="Schaumberg A."/>
            <person name="Pati A."/>
            <person name="Liolios K."/>
            <person name="Nordberg H.P."/>
            <person name="Cantor M.N."/>
            <person name="Hua S.X."/>
            <person name="Woyke T."/>
        </authorList>
    </citation>
    <scope>NUCLEOTIDE SEQUENCE [LARGE SCALE GENOMIC DNA]</scope>
    <source>
        <strain evidence="2 3">XH-48</strain>
    </source>
</reference>
<keyword evidence="1" id="KW-0812">Transmembrane</keyword>
<dbReference type="eggNOG" id="arCOG02911">
    <property type="taxonomic scope" value="Archaea"/>
</dbReference>
<dbReference type="GeneID" id="25144675"/>
<feature type="transmembrane region" description="Helical" evidence="1">
    <location>
        <begin position="20"/>
        <end position="42"/>
    </location>
</feature>
<organism evidence="2 3">
    <name type="scientific">Halostagnicola larsenii XH-48</name>
    <dbReference type="NCBI Taxonomy" id="797299"/>
    <lineage>
        <taxon>Archaea</taxon>
        <taxon>Methanobacteriati</taxon>
        <taxon>Methanobacteriota</taxon>
        <taxon>Stenosarchaea group</taxon>
        <taxon>Halobacteria</taxon>
        <taxon>Halobacteriales</taxon>
        <taxon>Natrialbaceae</taxon>
        <taxon>Halostagnicola</taxon>
    </lineage>
</organism>
<dbReference type="InterPro" id="IPR055713">
    <property type="entry name" value="DUF7289"/>
</dbReference>
<sequence length="258" mass="27815">MKRTRIGRDGREDERAVTELVGFVLVFGTVVLAVALVSVVGVQSLDLHDQHQSAREVDRALIGLAGDFDDIARYEGVHERTHQLPVRGGRIETGESGPRVDLAVEHGDRIETESWQLGSLVYEDGSTAVAYEGGGVFRLSNMGERTPVVEPRLACTDGIALVSLVTIAEDGGSYRSDGPIPITATETGASYRKTFSDVRSLEVAVDTDGTDAHGWEGAFDEEWVRTSEGWACSGSNDDPIDRLSVHVVELDVEYAAAA</sequence>
<keyword evidence="1" id="KW-0472">Membrane</keyword>
<dbReference type="Pfam" id="PF23960">
    <property type="entry name" value="DUF7289"/>
    <property type="match status" value="1"/>
</dbReference>
<keyword evidence="1" id="KW-1133">Transmembrane helix</keyword>
<dbReference type="EMBL" id="CP007055">
    <property type="protein sequence ID" value="AHG00820.1"/>
    <property type="molecule type" value="Genomic_DNA"/>
</dbReference>
<dbReference type="OrthoDB" id="118051at2157"/>
<dbReference type="AlphaFoldDB" id="W0JUA9"/>
<protein>
    <submittedName>
        <fullName evidence="2">Uncharacterized protein</fullName>
    </submittedName>
</protein>
<gene>
    <name evidence="2" type="ORF">HALLA_09340</name>
</gene>
<evidence type="ECO:0000313" key="2">
    <source>
        <dbReference type="EMBL" id="AHG00820.1"/>
    </source>
</evidence>